<feature type="binding site" evidence="11">
    <location>
        <position position="85"/>
    </location>
    <ligand>
        <name>[4Fe-4S] cluster</name>
        <dbReference type="ChEBI" id="CHEBI:49883"/>
        <label>1</label>
    </ligand>
</feature>
<dbReference type="Gene3D" id="3.80.30.20">
    <property type="entry name" value="tm_1862 like domain"/>
    <property type="match status" value="1"/>
</dbReference>
<evidence type="ECO:0000256" key="11">
    <source>
        <dbReference type="HAMAP-Rule" id="MF_01864"/>
    </source>
</evidence>
<dbReference type="InterPro" id="IPR005839">
    <property type="entry name" value="Methylthiotransferase"/>
</dbReference>
<dbReference type="InterPro" id="IPR023404">
    <property type="entry name" value="rSAM_horseshoe"/>
</dbReference>
<feature type="domain" description="TRAM" evidence="12">
    <location>
        <begin position="383"/>
        <end position="447"/>
    </location>
</feature>
<dbReference type="InterPro" id="IPR006638">
    <property type="entry name" value="Elp3/MiaA/NifB-like_rSAM"/>
</dbReference>
<sequence length="454" mass="51569">MTISKRRYHITTFGCQMNKADSERMAGILEDMGFEFSEDPNNADVILYNTCTIRDNAEQKVYSYLGRQAKRKHEKADLTLVVAGCVAQQEGEALLRRVPELDLVMGPQHANRLKDLLESVFEGNQVVATEAVHIMEDITQPRRDSQVTAWVNVIYGCNERCTYCVVPNVRGVEQSRTPEAIRAEMVELGRQGYKEVTLLGQNIDAYGRDLPGVTPEGRHLHTFTDLLYYVHDVPGVERLRFATSHPRYFTERLIKACAELPKVCEHFHIPFQSGDNELLKAMSRGYTHEKYRRIIDTIRKYMPDASISGDAIVGFPGETEAQFENTLKLVEDIGFDLLNTAAYSPRPGTPAALWENQLSEEVKSDRLQRLNHLVNIKAAERSQRYFGRIEEVLVEDQNSKDPTQVMGRTRGNRLTFFTGDIDELKGQLVKVKITEVRAFSLTGEPIEVRQVISV</sequence>
<dbReference type="SUPFAM" id="SSF102114">
    <property type="entry name" value="Radical SAM enzymes"/>
    <property type="match status" value="1"/>
</dbReference>
<dbReference type="InterPro" id="IPR013848">
    <property type="entry name" value="Methylthiotransferase_N"/>
</dbReference>
<evidence type="ECO:0000256" key="1">
    <source>
        <dbReference type="ARBA" id="ARBA00003234"/>
    </source>
</evidence>
<keyword evidence="6 11" id="KW-0819">tRNA processing</keyword>
<reference evidence="15 16" key="1">
    <citation type="submission" date="2017-06" db="EMBL/GenBank/DDBJ databases">
        <title>Genome sequencing of cyanobaciteial culture collection at National Institute for Environmental Studies (NIES).</title>
        <authorList>
            <person name="Hirose Y."/>
            <person name="Shimura Y."/>
            <person name="Fujisawa T."/>
            <person name="Nakamura Y."/>
            <person name="Kawachi M."/>
        </authorList>
    </citation>
    <scope>NUCLEOTIDE SEQUENCE [LARGE SCALE GENOMIC DNA]</scope>
    <source>
        <strain evidence="15 16">NIES-21</strain>
    </source>
</reference>
<dbReference type="NCBIfam" id="TIGR01574">
    <property type="entry name" value="miaB-methiolase"/>
    <property type="match status" value="1"/>
</dbReference>
<dbReference type="InterPro" id="IPR020612">
    <property type="entry name" value="Methylthiotransferase_CS"/>
</dbReference>
<dbReference type="InterPro" id="IPR007197">
    <property type="entry name" value="rSAM"/>
</dbReference>
<dbReference type="SMART" id="SM00729">
    <property type="entry name" value="Elp3"/>
    <property type="match status" value="1"/>
</dbReference>
<comment type="catalytic activity">
    <reaction evidence="11">
        <text>N(6)-dimethylallyladenosine(37) in tRNA + (sulfur carrier)-SH + AH2 + 2 S-adenosyl-L-methionine = 2-methylsulfanyl-N(6)-dimethylallyladenosine(37) in tRNA + (sulfur carrier)-H + 5'-deoxyadenosine + L-methionine + A + S-adenosyl-L-homocysteine + 2 H(+)</text>
        <dbReference type="Rhea" id="RHEA:37067"/>
        <dbReference type="Rhea" id="RHEA-COMP:10375"/>
        <dbReference type="Rhea" id="RHEA-COMP:10376"/>
        <dbReference type="Rhea" id="RHEA-COMP:14737"/>
        <dbReference type="Rhea" id="RHEA-COMP:14739"/>
        <dbReference type="ChEBI" id="CHEBI:13193"/>
        <dbReference type="ChEBI" id="CHEBI:15378"/>
        <dbReference type="ChEBI" id="CHEBI:17319"/>
        <dbReference type="ChEBI" id="CHEBI:17499"/>
        <dbReference type="ChEBI" id="CHEBI:29917"/>
        <dbReference type="ChEBI" id="CHEBI:57844"/>
        <dbReference type="ChEBI" id="CHEBI:57856"/>
        <dbReference type="ChEBI" id="CHEBI:59789"/>
        <dbReference type="ChEBI" id="CHEBI:64428"/>
        <dbReference type="ChEBI" id="CHEBI:74415"/>
        <dbReference type="ChEBI" id="CHEBI:74417"/>
        <dbReference type="EC" id="2.8.4.3"/>
    </reaction>
</comment>
<dbReference type="InterPro" id="IPR038135">
    <property type="entry name" value="Methylthiotransferase_N_sf"/>
</dbReference>
<evidence type="ECO:0000256" key="5">
    <source>
        <dbReference type="ARBA" id="ARBA00022691"/>
    </source>
</evidence>
<dbReference type="PROSITE" id="PS50926">
    <property type="entry name" value="TRAM"/>
    <property type="match status" value="1"/>
</dbReference>
<name>A0A1Z4GP33_9CYAN</name>
<evidence type="ECO:0000256" key="8">
    <source>
        <dbReference type="ARBA" id="ARBA00023004"/>
    </source>
</evidence>
<dbReference type="NCBIfam" id="TIGR00089">
    <property type="entry name" value="MiaB/RimO family radical SAM methylthiotransferase"/>
    <property type="match status" value="1"/>
</dbReference>
<dbReference type="EMBL" id="AP018174">
    <property type="protein sequence ID" value="BAY19271.1"/>
    <property type="molecule type" value="Genomic_DNA"/>
</dbReference>
<feature type="binding site" evidence="11">
    <location>
        <position position="161"/>
    </location>
    <ligand>
        <name>[4Fe-4S] cluster</name>
        <dbReference type="ChEBI" id="CHEBI:49883"/>
        <label>2</label>
        <note>4Fe-4S-S-AdoMet</note>
    </ligand>
</feature>
<evidence type="ECO:0000256" key="6">
    <source>
        <dbReference type="ARBA" id="ARBA00022694"/>
    </source>
</evidence>
<dbReference type="FunFam" id="3.40.50.12160:FF:000006">
    <property type="entry name" value="tRNA-2-methylthio-N(6)-dimethylallyladenosine synthase"/>
    <property type="match status" value="1"/>
</dbReference>
<comment type="cofactor">
    <cofactor evidence="11">
        <name>[4Fe-4S] cluster</name>
        <dbReference type="ChEBI" id="CHEBI:49883"/>
    </cofactor>
    <text evidence="11">Binds 2 [4Fe-4S] clusters. One cluster is coordinated with 3 cysteines and an exchangeable S-adenosyl-L-methionine.</text>
</comment>
<dbReference type="SFLD" id="SFLDF00273">
    <property type="entry name" value="(dimethylallyl)adenosine_tRNA"/>
    <property type="match status" value="1"/>
</dbReference>
<feature type="domain" description="MTTase N-terminal" evidence="13">
    <location>
        <begin position="6"/>
        <end position="122"/>
    </location>
</feature>
<accession>A0A1Z4GP33</accession>
<dbReference type="EC" id="2.8.4.3" evidence="10 11"/>
<dbReference type="PANTHER" id="PTHR43020">
    <property type="entry name" value="CDK5 REGULATORY SUBUNIT-ASSOCIATED PROTEIN 1"/>
    <property type="match status" value="1"/>
</dbReference>
<evidence type="ECO:0000313" key="15">
    <source>
        <dbReference type="EMBL" id="BAY19271.1"/>
    </source>
</evidence>
<evidence type="ECO:0000259" key="12">
    <source>
        <dbReference type="PROSITE" id="PS50926"/>
    </source>
</evidence>
<keyword evidence="4 11" id="KW-0808">Transferase</keyword>
<evidence type="ECO:0000256" key="3">
    <source>
        <dbReference type="ARBA" id="ARBA00022490"/>
    </source>
</evidence>
<dbReference type="PANTHER" id="PTHR43020:SF2">
    <property type="entry name" value="MITOCHONDRIAL TRNA METHYLTHIOTRANSFERASE CDK5RAP1"/>
    <property type="match status" value="1"/>
</dbReference>
<dbReference type="Pfam" id="PF04055">
    <property type="entry name" value="Radical_SAM"/>
    <property type="match status" value="1"/>
</dbReference>
<dbReference type="PROSITE" id="PS51449">
    <property type="entry name" value="MTTASE_N"/>
    <property type="match status" value="1"/>
</dbReference>
<dbReference type="SFLD" id="SFLDS00029">
    <property type="entry name" value="Radical_SAM"/>
    <property type="match status" value="1"/>
</dbReference>
<evidence type="ECO:0000256" key="2">
    <source>
        <dbReference type="ARBA" id="ARBA00022485"/>
    </source>
</evidence>
<keyword evidence="7 11" id="KW-0479">Metal-binding</keyword>
<evidence type="ECO:0000256" key="7">
    <source>
        <dbReference type="ARBA" id="ARBA00022723"/>
    </source>
</evidence>
<evidence type="ECO:0000256" key="4">
    <source>
        <dbReference type="ARBA" id="ARBA00022679"/>
    </source>
</evidence>
<dbReference type="Gene3D" id="3.40.50.12160">
    <property type="entry name" value="Methylthiotransferase, N-terminal domain"/>
    <property type="match status" value="1"/>
</dbReference>
<dbReference type="HAMAP" id="MF_01864">
    <property type="entry name" value="tRNA_metthiotr_MiaB"/>
    <property type="match status" value="1"/>
</dbReference>
<dbReference type="InterPro" id="IPR002792">
    <property type="entry name" value="TRAM_dom"/>
</dbReference>
<dbReference type="Pfam" id="PF01938">
    <property type="entry name" value="TRAM"/>
    <property type="match status" value="1"/>
</dbReference>
<dbReference type="GO" id="GO:0005737">
    <property type="term" value="C:cytoplasm"/>
    <property type="evidence" value="ECO:0007669"/>
    <property type="project" value="UniProtKB-SubCell"/>
</dbReference>
<comment type="similarity">
    <text evidence="11">Belongs to the methylthiotransferase family. MiaB subfamily.</text>
</comment>
<dbReference type="InterPro" id="IPR058240">
    <property type="entry name" value="rSAM_sf"/>
</dbReference>
<dbReference type="Pfam" id="PF00919">
    <property type="entry name" value="UPF0004"/>
    <property type="match status" value="1"/>
</dbReference>
<evidence type="ECO:0000313" key="16">
    <source>
        <dbReference type="Proteomes" id="UP000218287"/>
    </source>
</evidence>
<gene>
    <name evidence="11" type="primary">miaB</name>
    <name evidence="15" type="ORF">NIES21_51310</name>
</gene>
<evidence type="ECO:0000256" key="10">
    <source>
        <dbReference type="ARBA" id="ARBA00033765"/>
    </source>
</evidence>
<comment type="subcellular location">
    <subcellularLocation>
        <location evidence="11">Cytoplasm</location>
    </subcellularLocation>
</comment>
<comment type="subunit">
    <text evidence="11">Monomer.</text>
</comment>
<proteinExistence type="inferred from homology"/>
<feature type="binding site" evidence="11">
    <location>
        <position position="51"/>
    </location>
    <ligand>
        <name>[4Fe-4S] cluster</name>
        <dbReference type="ChEBI" id="CHEBI:49883"/>
        <label>1</label>
    </ligand>
</feature>
<keyword evidence="8 11" id="KW-0408">Iron</keyword>
<evidence type="ECO:0000256" key="9">
    <source>
        <dbReference type="ARBA" id="ARBA00023014"/>
    </source>
</evidence>
<dbReference type="GO" id="GO:0051539">
    <property type="term" value="F:4 iron, 4 sulfur cluster binding"/>
    <property type="evidence" value="ECO:0007669"/>
    <property type="project" value="UniProtKB-UniRule"/>
</dbReference>
<keyword evidence="3 11" id="KW-0963">Cytoplasm</keyword>
<dbReference type="SFLD" id="SFLDG01082">
    <property type="entry name" value="B12-binding_domain_containing"/>
    <property type="match status" value="1"/>
</dbReference>
<dbReference type="OrthoDB" id="9805215at2"/>
<keyword evidence="9 11" id="KW-0411">Iron-sulfur</keyword>
<dbReference type="PROSITE" id="PS01278">
    <property type="entry name" value="MTTASE_RADICAL"/>
    <property type="match status" value="1"/>
</dbReference>
<evidence type="ECO:0000259" key="13">
    <source>
        <dbReference type="PROSITE" id="PS51449"/>
    </source>
</evidence>
<feature type="binding site" evidence="11">
    <location>
        <position position="164"/>
    </location>
    <ligand>
        <name>[4Fe-4S] cluster</name>
        <dbReference type="ChEBI" id="CHEBI:49883"/>
        <label>2</label>
        <note>4Fe-4S-S-AdoMet</note>
    </ligand>
</feature>
<dbReference type="AlphaFoldDB" id="A0A1Z4GP33"/>
<feature type="binding site" evidence="11">
    <location>
        <position position="157"/>
    </location>
    <ligand>
        <name>[4Fe-4S] cluster</name>
        <dbReference type="ChEBI" id="CHEBI:49883"/>
        <label>2</label>
        <note>4Fe-4S-S-AdoMet</note>
    </ligand>
</feature>
<protein>
    <recommendedName>
        <fullName evidence="10 11">tRNA-2-methylthio-N(6)-dimethylallyladenosine synthase</fullName>
        <ecNumber evidence="10 11">2.8.4.3</ecNumber>
    </recommendedName>
    <alternativeName>
        <fullName evidence="11">(Dimethylallyl)adenosine tRNA methylthiotransferase MiaB</fullName>
    </alternativeName>
    <alternativeName>
        <fullName evidence="11">tRNA-i(6)A37 methylthiotransferase</fullName>
    </alternativeName>
</protein>
<dbReference type="GO" id="GO:0046872">
    <property type="term" value="F:metal ion binding"/>
    <property type="evidence" value="ECO:0007669"/>
    <property type="project" value="UniProtKB-KW"/>
</dbReference>
<dbReference type="PROSITE" id="PS51918">
    <property type="entry name" value="RADICAL_SAM"/>
    <property type="match status" value="1"/>
</dbReference>
<keyword evidence="2 11" id="KW-0004">4Fe-4S</keyword>
<dbReference type="SFLD" id="SFLDG01061">
    <property type="entry name" value="methylthiotransferase"/>
    <property type="match status" value="1"/>
</dbReference>
<feature type="binding site" evidence="11">
    <location>
        <position position="15"/>
    </location>
    <ligand>
        <name>[4Fe-4S] cluster</name>
        <dbReference type="ChEBI" id="CHEBI:49883"/>
        <label>1</label>
    </ligand>
</feature>
<dbReference type="Proteomes" id="UP000218287">
    <property type="component" value="Chromosome"/>
</dbReference>
<dbReference type="CDD" id="cd01335">
    <property type="entry name" value="Radical_SAM"/>
    <property type="match status" value="1"/>
</dbReference>
<keyword evidence="5 11" id="KW-0949">S-adenosyl-L-methionine</keyword>
<evidence type="ECO:0000259" key="14">
    <source>
        <dbReference type="PROSITE" id="PS51918"/>
    </source>
</evidence>
<dbReference type="GO" id="GO:0035597">
    <property type="term" value="F:tRNA-2-methylthio-N(6)-dimethylallyladenosine(37) synthase activity"/>
    <property type="evidence" value="ECO:0007669"/>
    <property type="project" value="UniProtKB-EC"/>
</dbReference>
<comment type="function">
    <text evidence="1 11">Catalyzes the methylthiolation of N6-(dimethylallyl)adenosine (i(6)A), leading to the formation of 2-methylthio-N6-(dimethylallyl)adenosine (ms(2)i(6)A) at position 37 in tRNAs that read codons beginning with uridine.</text>
</comment>
<dbReference type="InterPro" id="IPR006463">
    <property type="entry name" value="MiaB_methiolase"/>
</dbReference>
<keyword evidence="16" id="KW-1185">Reference proteome</keyword>
<dbReference type="FunFam" id="3.80.30.20:FF:000001">
    <property type="entry name" value="tRNA-2-methylthio-N(6)-dimethylallyladenosine synthase 2"/>
    <property type="match status" value="1"/>
</dbReference>
<feature type="domain" description="Radical SAM core" evidence="14">
    <location>
        <begin position="143"/>
        <end position="380"/>
    </location>
</feature>
<organism evidence="15 16">
    <name type="scientific">Anabaenopsis circularis NIES-21</name>
    <dbReference type="NCBI Taxonomy" id="1085406"/>
    <lineage>
        <taxon>Bacteria</taxon>
        <taxon>Bacillati</taxon>
        <taxon>Cyanobacteriota</taxon>
        <taxon>Cyanophyceae</taxon>
        <taxon>Nostocales</taxon>
        <taxon>Nodulariaceae</taxon>
        <taxon>Anabaenopsis</taxon>
    </lineage>
</organism>